<dbReference type="Proteomes" id="UP000664169">
    <property type="component" value="Unassembled WGS sequence"/>
</dbReference>
<evidence type="ECO:0000256" key="4">
    <source>
        <dbReference type="ARBA" id="ARBA00023242"/>
    </source>
</evidence>
<dbReference type="PANTHER" id="PTHR47672:SF1">
    <property type="entry name" value="E3 UBIQUITIN-PROTEIN LIGASE SNT2"/>
    <property type="match status" value="1"/>
</dbReference>
<feature type="domain" description="ELM2" evidence="9">
    <location>
        <begin position="465"/>
        <end position="635"/>
    </location>
</feature>
<dbReference type="PROSITE" id="PS51156">
    <property type="entry name" value="ELM2"/>
    <property type="match status" value="1"/>
</dbReference>
<feature type="region of interest" description="Disordered" evidence="6">
    <location>
        <begin position="1"/>
        <end position="144"/>
    </location>
</feature>
<dbReference type="Pfam" id="PF01426">
    <property type="entry name" value="BAH"/>
    <property type="match status" value="1"/>
</dbReference>
<dbReference type="FunFam" id="2.30.30.490:FF:000018">
    <property type="entry name" value="Lid2 complex component snt2"/>
    <property type="match status" value="1"/>
</dbReference>
<feature type="domain" description="BAH" evidence="8">
    <location>
        <begin position="174"/>
        <end position="292"/>
    </location>
</feature>
<feature type="compositionally biased region" description="Polar residues" evidence="6">
    <location>
        <begin position="1567"/>
        <end position="1578"/>
    </location>
</feature>
<dbReference type="SUPFAM" id="SSF46689">
    <property type="entry name" value="Homeodomain-like"/>
    <property type="match status" value="1"/>
</dbReference>
<keyword evidence="3" id="KW-0862">Zinc</keyword>
<dbReference type="PROSITE" id="PS50016">
    <property type="entry name" value="ZF_PHD_2"/>
    <property type="match status" value="1"/>
</dbReference>
<feature type="compositionally biased region" description="Low complexity" evidence="6">
    <location>
        <begin position="1"/>
        <end position="15"/>
    </location>
</feature>
<feature type="region of interest" description="Disordered" evidence="6">
    <location>
        <begin position="386"/>
        <end position="423"/>
    </location>
</feature>
<reference evidence="10" key="1">
    <citation type="submission" date="2021-03" db="EMBL/GenBank/DDBJ databases">
        <authorList>
            <person name="Tagirdzhanova G."/>
        </authorList>
    </citation>
    <scope>NUCLEOTIDE SEQUENCE</scope>
</reference>
<dbReference type="GO" id="GO:0003682">
    <property type="term" value="F:chromatin binding"/>
    <property type="evidence" value="ECO:0007669"/>
    <property type="project" value="InterPro"/>
</dbReference>
<feature type="compositionally biased region" description="Pro residues" evidence="6">
    <location>
        <begin position="1494"/>
        <end position="1511"/>
    </location>
</feature>
<feature type="compositionally biased region" description="Low complexity" evidence="6">
    <location>
        <begin position="118"/>
        <end position="142"/>
    </location>
</feature>
<dbReference type="Gene3D" id="2.30.30.490">
    <property type="match status" value="1"/>
</dbReference>
<dbReference type="Pfam" id="PF13832">
    <property type="entry name" value="zf-HC5HC2H_2"/>
    <property type="match status" value="1"/>
</dbReference>
<evidence type="ECO:0000259" key="8">
    <source>
        <dbReference type="PROSITE" id="PS51038"/>
    </source>
</evidence>
<dbReference type="CDD" id="cd15571">
    <property type="entry name" value="ePHD"/>
    <property type="match status" value="1"/>
</dbReference>
<feature type="compositionally biased region" description="Basic and acidic residues" evidence="6">
    <location>
        <begin position="864"/>
        <end position="878"/>
    </location>
</feature>
<keyword evidence="11" id="KW-1185">Reference proteome</keyword>
<evidence type="ECO:0000259" key="7">
    <source>
        <dbReference type="PROSITE" id="PS50016"/>
    </source>
</evidence>
<dbReference type="SMART" id="SM00717">
    <property type="entry name" value="SANT"/>
    <property type="match status" value="1"/>
</dbReference>
<dbReference type="GO" id="GO:0048189">
    <property type="term" value="C:Lid2 complex"/>
    <property type="evidence" value="ECO:0007669"/>
    <property type="project" value="TreeGrafter"/>
</dbReference>
<dbReference type="InterPro" id="IPR001025">
    <property type="entry name" value="BAH_dom"/>
</dbReference>
<evidence type="ECO:0000256" key="6">
    <source>
        <dbReference type="SAM" id="MobiDB-lite"/>
    </source>
</evidence>
<sequence>MASATASANTSARASPQAEPIASTYGTRSRHRGANRPNYAEDKESEMDFEYTIGKGAQNSESKSKSAHKKEPAEAISKKATSDNADAKPSTVNGTSSKEAAGSATHVSNSDSKKRKAPSSSTKDAASSNSHSSSRKASQSFSNGGIFTNDSNMISFEHHGRRLKDGCLISDEGEKYKVNDFVYLVCEPPGEPYYLARIMEFLHAGNDPKAPIDAMRINWMYRPRDINRKEQDSRGVFASMHSDPCPITSIRGKCIVQHRADIQDLDEFKKQKDSFYFSQMYDRYIHRYYDVIPTKAVINVPENVKKVLDERWKFIIVEIGKGKEFTSAVKTCKRCTLYCANDNSVDCAVCKNTYHMNCVQPPLQKKPARGFAWSCGPCSRKQERKLEARNTPMVDGEEEEEYYEEEEGDAINTNSTSPAPGDSSEILLATEDQIAHAQMWPYRYLGIHCKPADALDYDDRIYPRASSRIGARHQASTPDWPGRPFEFIKPVEFKKKYSKGAANKKDAKLSKETIALIEADRKEREQRPKWVLDQPVGYLTRGEDPDNSDSQRTSTLLFKFPEVGEESSRGQDDNATSIPSQVEADMDAYMVKAKKIAVALGLPEWHTNFLDRAVQLYYSTGYNAAEALAQLGKTSLRRDLKEPNFSKEELKKFEEAVARYGSQLGDITRSMKPQKYGDIVRFWYTWKKTDKGKAIWGSREDRKSKKHVKVAEGTFLDDVADDADDSAFDNEKAAKKKRGFMCKFCSTKESRFWRRAPLVTPGQTVPGDGNTRNKDKSNQMMLALCGRCASLWRKYAIRYENIEEVAKKIAQTGGRATKRKADEELFRELVEANEIGHVHMGNTVVSAAQMIGLEISSVLTVPEDPARKKQKTTAEGKSTELSVPPAMDASKKKAEKPSAPEPPPLVPEEPRVRKLPCSVCLQMEIAGDQLFTCRNCKLTVHRNCYGVADGKQVSKWICDCCANDTANQVSTDYVCTLCPMDCNEVELFEQPRTSHKKKTERDREKERLERELYLEAIANYQKQQEELGRPSLPREALKSTAGYRWMHAICAIWTQGIKFWDAKLLDKPEGMLDIPAQRFGEVCKICKIGKGVCSHCPKCDTPFHASCAQKAGHTMGFFVTPVKGSRKDVVSSAHFGNESGHVEAVIYCAHHENKPGLHPMHEVFEDGTTALQTFVRNFKQADPTFTGTMRKAAAVANSIVSALAVRDPNINHRSSISNGIGHKSSTIGASGRDFPTAVVIKEEVDDSGDRIVHLRTEVVEDGPLKICKNCNIDVSPKWHKHSAEQRQINGYGDHAAGAGHSFCYYCHKCHMRKQDEPKMPQPTTKDPTLDNTPLLIGPVIQPPPVSSWTANTAPVPPVPVPLPQTNRWQPSIGQSQQATPRPPALQSALVNGTSRSSPSHQTLTTQRSPYGNSAAGYPYSSVYDQRDIPPTASPRAFATPPADYSHRVSESPAAPTATMRPYTGPPHGSPTYAPPLLSNSPQSPPAYRVNNAPSGPPRPSDNPFYAPPTHPQEPYMGSLLTSPRRADDRHQAQQQVHTYESRIGNNWDPIREREKAVRNPAPVANGASASPSLKNLLH</sequence>
<evidence type="ECO:0000313" key="11">
    <source>
        <dbReference type="Proteomes" id="UP000664169"/>
    </source>
</evidence>
<dbReference type="PANTHER" id="PTHR47672">
    <property type="entry name" value="E3 UBIQUITIN-PROTEIN LIGASE SNT2"/>
    <property type="match status" value="1"/>
</dbReference>
<dbReference type="InterPro" id="IPR009057">
    <property type="entry name" value="Homeodomain-like_sf"/>
</dbReference>
<dbReference type="InterPro" id="IPR043151">
    <property type="entry name" value="BAH_sf"/>
</dbReference>
<dbReference type="InterPro" id="IPR011011">
    <property type="entry name" value="Znf_FYVE_PHD"/>
</dbReference>
<proteinExistence type="predicted"/>
<feature type="compositionally biased region" description="Acidic residues" evidence="6">
    <location>
        <begin position="395"/>
        <end position="409"/>
    </location>
</feature>
<feature type="compositionally biased region" description="Basic and acidic residues" evidence="6">
    <location>
        <begin position="69"/>
        <end position="81"/>
    </location>
</feature>
<feature type="compositionally biased region" description="Basic and acidic residues" evidence="6">
    <location>
        <begin position="889"/>
        <end position="898"/>
    </location>
</feature>
<feature type="compositionally biased region" description="Polar residues" evidence="6">
    <location>
        <begin position="1321"/>
        <end position="1331"/>
    </location>
</feature>
<evidence type="ECO:0000259" key="9">
    <source>
        <dbReference type="PROSITE" id="PS51156"/>
    </source>
</evidence>
<dbReference type="GO" id="GO:0008270">
    <property type="term" value="F:zinc ion binding"/>
    <property type="evidence" value="ECO:0007669"/>
    <property type="project" value="UniProtKB-KW"/>
</dbReference>
<organism evidence="10 11">
    <name type="scientific">Gomphillus americanus</name>
    <dbReference type="NCBI Taxonomy" id="1940652"/>
    <lineage>
        <taxon>Eukaryota</taxon>
        <taxon>Fungi</taxon>
        <taxon>Dikarya</taxon>
        <taxon>Ascomycota</taxon>
        <taxon>Pezizomycotina</taxon>
        <taxon>Lecanoromycetes</taxon>
        <taxon>OSLEUM clade</taxon>
        <taxon>Ostropomycetidae</taxon>
        <taxon>Ostropales</taxon>
        <taxon>Graphidaceae</taxon>
        <taxon>Gomphilloideae</taxon>
        <taxon>Gomphillus</taxon>
    </lineage>
</organism>
<dbReference type="Pfam" id="PF13831">
    <property type="entry name" value="PHD_2"/>
    <property type="match status" value="1"/>
</dbReference>
<gene>
    <name evidence="10" type="ORF">GOMPHAMPRED_001567</name>
</gene>
<dbReference type="SUPFAM" id="SSF57903">
    <property type="entry name" value="FYVE/PHD zinc finger"/>
    <property type="match status" value="2"/>
</dbReference>
<dbReference type="GO" id="GO:0004842">
    <property type="term" value="F:ubiquitin-protein transferase activity"/>
    <property type="evidence" value="ECO:0007669"/>
    <property type="project" value="TreeGrafter"/>
</dbReference>
<keyword evidence="2 5" id="KW-0863">Zinc-finger</keyword>
<feature type="region of interest" description="Disordered" evidence="6">
    <location>
        <begin position="1314"/>
        <end position="1578"/>
    </location>
</feature>
<dbReference type="GO" id="GO:0036205">
    <property type="term" value="P:histone catabolic process"/>
    <property type="evidence" value="ECO:0007669"/>
    <property type="project" value="TreeGrafter"/>
</dbReference>
<evidence type="ECO:0000256" key="1">
    <source>
        <dbReference type="ARBA" id="ARBA00022723"/>
    </source>
</evidence>
<feature type="region of interest" description="Disordered" evidence="6">
    <location>
        <begin position="864"/>
        <end position="909"/>
    </location>
</feature>
<dbReference type="CDD" id="cd15497">
    <property type="entry name" value="PHD1_Snt2p_like"/>
    <property type="match status" value="1"/>
</dbReference>
<name>A0A8H3F9I8_9LECA</name>
<evidence type="ECO:0000313" key="10">
    <source>
        <dbReference type="EMBL" id="CAF9918587.1"/>
    </source>
</evidence>
<feature type="domain" description="PHD-type" evidence="7">
    <location>
        <begin position="914"/>
        <end position="964"/>
    </location>
</feature>
<dbReference type="Gene3D" id="3.30.40.10">
    <property type="entry name" value="Zinc/RING finger domain, C3HC4 (zinc finger)"/>
    <property type="match status" value="2"/>
</dbReference>
<comment type="caution">
    <text evidence="10">The sequence shown here is derived from an EMBL/GenBank/DDBJ whole genome shotgun (WGS) entry which is preliminary data.</text>
</comment>
<keyword evidence="1" id="KW-0479">Metal-binding</keyword>
<keyword evidence="4" id="KW-0539">Nucleus</keyword>
<dbReference type="InterPro" id="IPR019787">
    <property type="entry name" value="Znf_PHD-finger"/>
</dbReference>
<dbReference type="InterPro" id="IPR013083">
    <property type="entry name" value="Znf_RING/FYVE/PHD"/>
</dbReference>
<dbReference type="SMART" id="SM00249">
    <property type="entry name" value="PHD"/>
    <property type="match status" value="3"/>
</dbReference>
<dbReference type="EMBL" id="CAJPDQ010000013">
    <property type="protein sequence ID" value="CAF9918587.1"/>
    <property type="molecule type" value="Genomic_DNA"/>
</dbReference>
<dbReference type="InterPro" id="IPR000949">
    <property type="entry name" value="ELM2_dom"/>
</dbReference>
<accession>A0A8H3F9I8</accession>
<dbReference type="Pfam" id="PF00628">
    <property type="entry name" value="PHD"/>
    <property type="match status" value="1"/>
</dbReference>
<dbReference type="InterPro" id="IPR029617">
    <property type="entry name" value="Snt2"/>
</dbReference>
<feature type="compositionally biased region" description="Polar residues" evidence="6">
    <location>
        <begin position="1364"/>
        <end position="1379"/>
    </location>
</feature>
<evidence type="ECO:0000256" key="5">
    <source>
        <dbReference type="PROSITE-ProRule" id="PRU00146"/>
    </source>
</evidence>
<dbReference type="SMART" id="SM00439">
    <property type="entry name" value="BAH"/>
    <property type="match status" value="1"/>
</dbReference>
<dbReference type="Gene3D" id="1.10.10.60">
    <property type="entry name" value="Homeodomain-like"/>
    <property type="match status" value="1"/>
</dbReference>
<protein>
    <submittedName>
        <fullName evidence="10">Uncharacterized protein</fullName>
    </submittedName>
</protein>
<evidence type="ECO:0000256" key="3">
    <source>
        <dbReference type="ARBA" id="ARBA00022833"/>
    </source>
</evidence>
<feature type="compositionally biased region" description="Polar residues" evidence="6">
    <location>
        <begin position="1388"/>
        <end position="1411"/>
    </location>
</feature>
<dbReference type="OrthoDB" id="336088at2759"/>
<dbReference type="InterPro" id="IPR001965">
    <property type="entry name" value="Znf_PHD"/>
</dbReference>
<evidence type="ECO:0000256" key="2">
    <source>
        <dbReference type="ARBA" id="ARBA00022771"/>
    </source>
</evidence>
<dbReference type="PROSITE" id="PS51038">
    <property type="entry name" value="BAH"/>
    <property type="match status" value="1"/>
</dbReference>
<dbReference type="InterPro" id="IPR001005">
    <property type="entry name" value="SANT/Myb"/>
</dbReference>